<sequence>MIHAEDWERAKELCQFLPNDLLAKMCDVIGLIGTPEYCAQRMLQAEADGIDHLYLMTSATYDYPHRELAAFRDVIFPALAGAG</sequence>
<dbReference type="InterPro" id="IPR036661">
    <property type="entry name" value="Luciferase-like_sf"/>
</dbReference>
<dbReference type="AlphaFoldDB" id="A0A160V873"/>
<accession>A0A160V873</accession>
<protein>
    <recommendedName>
        <fullName evidence="2">Luciferase-like domain-containing protein</fullName>
    </recommendedName>
</protein>
<dbReference type="Gene3D" id="3.20.20.30">
    <property type="entry name" value="Luciferase-like domain"/>
    <property type="match status" value="1"/>
</dbReference>
<gene>
    <name evidence="1" type="ORF">MGWOODY_Clf107</name>
</gene>
<name>A0A160V873_9ZZZZ</name>
<reference evidence="1" key="1">
    <citation type="submission" date="2015-10" db="EMBL/GenBank/DDBJ databases">
        <authorList>
            <person name="Gilbert D.G."/>
        </authorList>
    </citation>
    <scope>NUCLEOTIDE SEQUENCE</scope>
</reference>
<evidence type="ECO:0000313" key="1">
    <source>
        <dbReference type="EMBL" id="CUV02161.1"/>
    </source>
</evidence>
<proteinExistence type="predicted"/>
<evidence type="ECO:0008006" key="2">
    <source>
        <dbReference type="Google" id="ProtNLM"/>
    </source>
</evidence>
<dbReference type="SUPFAM" id="SSF51679">
    <property type="entry name" value="Bacterial luciferase-like"/>
    <property type="match status" value="1"/>
</dbReference>
<dbReference type="GO" id="GO:0016705">
    <property type="term" value="F:oxidoreductase activity, acting on paired donors, with incorporation or reduction of molecular oxygen"/>
    <property type="evidence" value="ECO:0007669"/>
    <property type="project" value="InterPro"/>
</dbReference>
<organism evidence="1">
    <name type="scientific">hydrothermal vent metagenome</name>
    <dbReference type="NCBI Taxonomy" id="652676"/>
    <lineage>
        <taxon>unclassified sequences</taxon>
        <taxon>metagenomes</taxon>
        <taxon>ecological metagenomes</taxon>
    </lineage>
</organism>
<dbReference type="EMBL" id="FAXA01000195">
    <property type="protein sequence ID" value="CUV02161.1"/>
    <property type="molecule type" value="Genomic_DNA"/>
</dbReference>